<dbReference type="InterPro" id="IPR057670">
    <property type="entry name" value="SH3_retrovirus"/>
</dbReference>
<dbReference type="Pfam" id="PF14223">
    <property type="entry name" value="Retrotran_gag_2"/>
    <property type="match status" value="1"/>
</dbReference>
<dbReference type="SUPFAM" id="SSF55961">
    <property type="entry name" value="Bet v1-like"/>
    <property type="match status" value="1"/>
</dbReference>
<dbReference type="Pfam" id="PF00407">
    <property type="entry name" value="Bet_v_1"/>
    <property type="match status" value="2"/>
</dbReference>
<keyword evidence="5" id="KW-1185">Reference proteome</keyword>
<dbReference type="Pfam" id="PF22936">
    <property type="entry name" value="Pol_BBD"/>
    <property type="match status" value="1"/>
</dbReference>
<dbReference type="CDD" id="cd09272">
    <property type="entry name" value="RNase_HI_RT_Ty1"/>
    <property type="match status" value="1"/>
</dbReference>
<name>A0A6A2XKW2_HIBSY</name>
<reference evidence="4" key="1">
    <citation type="submission" date="2019-09" db="EMBL/GenBank/DDBJ databases">
        <title>Draft genome information of white flower Hibiscus syriacus.</title>
        <authorList>
            <person name="Kim Y.-M."/>
        </authorList>
    </citation>
    <scope>NUCLEOTIDE SEQUENCE [LARGE SCALE GENOMIC DNA]</scope>
    <source>
        <strain evidence="4">YM2019G1</strain>
    </source>
</reference>
<dbReference type="GO" id="GO:0006952">
    <property type="term" value="P:defense response"/>
    <property type="evidence" value="ECO:0007669"/>
    <property type="project" value="InterPro"/>
</dbReference>
<dbReference type="InterPro" id="IPR001584">
    <property type="entry name" value="Integrase_cat-core"/>
</dbReference>
<dbReference type="GO" id="GO:0015074">
    <property type="term" value="P:DNA integration"/>
    <property type="evidence" value="ECO:0007669"/>
    <property type="project" value="InterPro"/>
</dbReference>
<keyword evidence="1" id="KW-0645">Protease</keyword>
<keyword evidence="1" id="KW-0378">Hydrolase</keyword>
<organism evidence="4 5">
    <name type="scientific">Hibiscus syriacus</name>
    <name type="common">Rose of Sharon</name>
    <dbReference type="NCBI Taxonomy" id="106335"/>
    <lineage>
        <taxon>Eukaryota</taxon>
        <taxon>Viridiplantae</taxon>
        <taxon>Streptophyta</taxon>
        <taxon>Embryophyta</taxon>
        <taxon>Tracheophyta</taxon>
        <taxon>Spermatophyta</taxon>
        <taxon>Magnoliopsida</taxon>
        <taxon>eudicotyledons</taxon>
        <taxon>Gunneridae</taxon>
        <taxon>Pentapetalae</taxon>
        <taxon>rosids</taxon>
        <taxon>malvids</taxon>
        <taxon>Malvales</taxon>
        <taxon>Malvaceae</taxon>
        <taxon>Malvoideae</taxon>
        <taxon>Hibiscus</taxon>
    </lineage>
</organism>
<evidence type="ECO:0000313" key="4">
    <source>
        <dbReference type="EMBL" id="KAE8667725.1"/>
    </source>
</evidence>
<dbReference type="InterPro" id="IPR012337">
    <property type="entry name" value="RNaseH-like_sf"/>
</dbReference>
<feature type="domain" description="Integrase catalytic" evidence="3">
    <location>
        <begin position="438"/>
        <end position="601"/>
    </location>
</feature>
<gene>
    <name evidence="4" type="ORF">F3Y22_tig00112383pilonHSYRG00494</name>
</gene>
<proteinExistence type="predicted"/>
<dbReference type="Pfam" id="PF25597">
    <property type="entry name" value="SH3_retrovirus"/>
    <property type="match status" value="1"/>
</dbReference>
<dbReference type="InterPro" id="IPR025724">
    <property type="entry name" value="GAG-pre-integrase_dom"/>
</dbReference>
<dbReference type="Pfam" id="PF00665">
    <property type="entry name" value="rve"/>
    <property type="match status" value="1"/>
</dbReference>
<dbReference type="Proteomes" id="UP000436088">
    <property type="component" value="Unassembled WGS sequence"/>
</dbReference>
<dbReference type="InterPro" id="IPR054722">
    <property type="entry name" value="PolX-like_BBD"/>
</dbReference>
<feature type="region of interest" description="Disordered" evidence="2">
    <location>
        <begin position="710"/>
        <end position="794"/>
    </location>
</feature>
<dbReference type="GO" id="GO:0003676">
    <property type="term" value="F:nucleic acid binding"/>
    <property type="evidence" value="ECO:0007669"/>
    <property type="project" value="InterPro"/>
</dbReference>
<feature type="compositionally biased region" description="Polar residues" evidence="2">
    <location>
        <begin position="734"/>
        <end position="772"/>
    </location>
</feature>
<dbReference type="Gene3D" id="3.30.420.10">
    <property type="entry name" value="Ribonuclease H-like superfamily/Ribonuclease H"/>
    <property type="match status" value="1"/>
</dbReference>
<protein>
    <recommendedName>
        <fullName evidence="3">Integrase catalytic domain-containing protein</fullName>
    </recommendedName>
</protein>
<sequence length="1434" mass="160494">MGDYNDVAFEFGKTARSSKVFTHKKINIMLDEVNFLLWKQQVLLTVRSHRLERLLNGEVLSPPARIVDELGASVVNEDYENFVAQDSALASWLLSTISDSLLPQFVGAETAADVWRTVQKFFANRSTTSVMSLHCKLRSIKKGDDNMRSYLTKVKEVCDALAACGSAISDLEQIATILNGLSVEYQPFVAVITASRDVFSVDSVLADKNKGTEAHHTVLDEYKSCSSGMHAQAHTASSNSGRWIVDSGATHHITPDASNLTTSSDYTGPGKVVVGNGHSLSIARAGSSTMTTNSRVLVLNDLLHVPSVTKNLLSVSKFARDNKVFFEFHAGSCLVKDEVTGAVLLKEQENAGLYQFITNAECLETCHATVVEDFNSSNKKYQLWHKRLGHPAHPVLVQACKQVGVMFTSRNNTVGNSICVACRLGKSHKLPFNQSQTVYTTPFHLIFSDVWGPAHIASNGYRYYVSFVDAYTRHSWIYLLKTKDQVLPTFRLFFSFIQIQFNATVKEVQSDWGGEYRSVSAWLKSLGVVHRLACPHTSEQNGVVERKHRHIIESALVLMAQASILFKFWSYAVCTAVHLINRLPTSILQDRSPYEMLYTKKPDYNYLRVFGCCCFPHLRPYNNHKLSYRSSQCVFLGYSTQHKGYQSMDSDGRMFISRHVIFDEDFFPFAASSSKSGCKCALRRNGMKIPIIGGAQRVCMGKEARDVNPMVNADESGSNSFNNLPEDADESEVQPVTSGNNVADENVFAQQNSRGPDTSSSTRINEGSNSNSRNDRGQCETLPPVTGHHMNSNSINEVEPQNIHEALKDPLWKDAVIVEYEALQRNNTCSLVSLPEGRTAVGCRWLFRVKRNADGSVQKYKARLVAKGFSQVPGQDFQETFSPVVKMSTVNVVLTIAARDGWSLRQVDVNNAFLNGELNEEVLMEQPQGFEKQATDGTRLVCKLQKALYGLRQAPRNWYSKLKNFMVDLGFQSSRADNSLFIKHSGRTSTYVLAYVDDIIVIGGKNEDVEQVVKMLGEKFSLKDLGTLNFFLGIEVKCVDGALFLSQKKYIMELLEKSRMIEATATHTPMVTSVKLSSNNAGSLLENAREYRSLVGSLLYACHTRPDIAYCVNKLAQFMHAPCEQHLVAVKRVLRYLRGTLGLVFFPKTEPFQLVAFADADWGSSVDDRRSISGTCVFLGGSMVQWCSKKQKIVSRSTTEAEYRSLADATSDIVWLEALLTDMKVQVQAASVVWSDNTSTIAMSANPVYHSRTKHVELDIHFVRERVATGQLQVNFVPSEHQVADGLTKALAKESFVKFRQRLGVLSIFEVERRKSRGNIERMECQFEIKSSAEKFFDVYKNKPYLMAKLSNQTVNDVKLLQGNWNSQGSFRLWHIAVADNDAYKSWKSILNVMPMGEGSLVKWTMEFEKQNENIPDPVKYGEFLTAWAKLLDA</sequence>
<dbReference type="InterPro" id="IPR023393">
    <property type="entry name" value="START-like_dom_sf"/>
</dbReference>
<evidence type="ECO:0000259" key="3">
    <source>
        <dbReference type="PROSITE" id="PS50994"/>
    </source>
</evidence>
<dbReference type="Pfam" id="PF13976">
    <property type="entry name" value="gag_pre-integrs"/>
    <property type="match status" value="1"/>
</dbReference>
<accession>A0A6A2XKW2</accession>
<dbReference type="PANTHER" id="PTHR11439">
    <property type="entry name" value="GAG-POL-RELATED RETROTRANSPOSON"/>
    <property type="match status" value="1"/>
</dbReference>
<keyword evidence="1" id="KW-0064">Aspartyl protease</keyword>
<dbReference type="SUPFAM" id="SSF53098">
    <property type="entry name" value="Ribonuclease H-like"/>
    <property type="match status" value="1"/>
</dbReference>
<comment type="caution">
    <text evidence="4">The sequence shown here is derived from an EMBL/GenBank/DDBJ whole genome shotgun (WGS) entry which is preliminary data.</text>
</comment>
<dbReference type="EMBL" id="VEPZ02001568">
    <property type="protein sequence ID" value="KAE8667725.1"/>
    <property type="molecule type" value="Genomic_DNA"/>
</dbReference>
<dbReference type="PANTHER" id="PTHR11439:SF463">
    <property type="entry name" value="REVERSE TRANSCRIPTASE TY1_COPIA-TYPE DOMAIN-CONTAINING PROTEIN"/>
    <property type="match status" value="1"/>
</dbReference>
<dbReference type="SUPFAM" id="SSF56672">
    <property type="entry name" value="DNA/RNA polymerases"/>
    <property type="match status" value="1"/>
</dbReference>
<dbReference type="InterPro" id="IPR000916">
    <property type="entry name" value="Bet_v_I/MLP"/>
</dbReference>
<dbReference type="Pfam" id="PF07727">
    <property type="entry name" value="RVT_2"/>
    <property type="match status" value="1"/>
</dbReference>
<evidence type="ECO:0000256" key="1">
    <source>
        <dbReference type="ARBA" id="ARBA00022750"/>
    </source>
</evidence>
<evidence type="ECO:0000313" key="5">
    <source>
        <dbReference type="Proteomes" id="UP000436088"/>
    </source>
</evidence>
<dbReference type="PROSITE" id="PS50994">
    <property type="entry name" value="INTEGRASE"/>
    <property type="match status" value="1"/>
</dbReference>
<dbReference type="Gene3D" id="3.30.530.20">
    <property type="match status" value="2"/>
</dbReference>
<dbReference type="InterPro" id="IPR043502">
    <property type="entry name" value="DNA/RNA_pol_sf"/>
</dbReference>
<dbReference type="InterPro" id="IPR036397">
    <property type="entry name" value="RNaseH_sf"/>
</dbReference>
<dbReference type="InterPro" id="IPR013103">
    <property type="entry name" value="RVT_2"/>
</dbReference>
<evidence type="ECO:0000256" key="2">
    <source>
        <dbReference type="SAM" id="MobiDB-lite"/>
    </source>
</evidence>
<dbReference type="SMART" id="SM01037">
    <property type="entry name" value="Bet_v_1"/>
    <property type="match status" value="1"/>
</dbReference>
<dbReference type="GO" id="GO:0004190">
    <property type="term" value="F:aspartic-type endopeptidase activity"/>
    <property type="evidence" value="ECO:0007669"/>
    <property type="project" value="UniProtKB-KW"/>
</dbReference>